<feature type="signal peptide" evidence="1">
    <location>
        <begin position="1"/>
        <end position="18"/>
    </location>
</feature>
<evidence type="ECO:0000313" key="3">
    <source>
        <dbReference type="Proteomes" id="UP001165122"/>
    </source>
</evidence>
<protein>
    <submittedName>
        <fullName evidence="2">Uncharacterized protein</fullName>
    </submittedName>
</protein>
<dbReference type="Proteomes" id="UP001165122">
    <property type="component" value="Unassembled WGS sequence"/>
</dbReference>
<evidence type="ECO:0000313" key="2">
    <source>
        <dbReference type="EMBL" id="GMI17938.1"/>
    </source>
</evidence>
<gene>
    <name evidence="2" type="ORF">TrLO_g10577</name>
</gene>
<dbReference type="AlphaFoldDB" id="A0A9W7FTG0"/>
<accession>A0A9W7FTG0</accession>
<dbReference type="EMBL" id="BRXW01000312">
    <property type="protein sequence ID" value="GMI17938.1"/>
    <property type="molecule type" value="Genomic_DNA"/>
</dbReference>
<evidence type="ECO:0000256" key="1">
    <source>
        <dbReference type="SAM" id="SignalP"/>
    </source>
</evidence>
<comment type="caution">
    <text evidence="2">The sequence shown here is derived from an EMBL/GenBank/DDBJ whole genome shotgun (WGS) entry which is preliminary data.</text>
</comment>
<name>A0A9W7FTG0_9STRA</name>
<organism evidence="2 3">
    <name type="scientific">Triparma laevis f. longispina</name>
    <dbReference type="NCBI Taxonomy" id="1714387"/>
    <lineage>
        <taxon>Eukaryota</taxon>
        <taxon>Sar</taxon>
        <taxon>Stramenopiles</taxon>
        <taxon>Ochrophyta</taxon>
        <taxon>Bolidophyceae</taxon>
        <taxon>Parmales</taxon>
        <taxon>Triparmaceae</taxon>
        <taxon>Triparma</taxon>
    </lineage>
</organism>
<dbReference type="OrthoDB" id="198232at2759"/>
<feature type="chain" id="PRO_5040830234" evidence="1">
    <location>
        <begin position="19"/>
        <end position="229"/>
    </location>
</feature>
<keyword evidence="3" id="KW-1185">Reference proteome</keyword>
<reference evidence="3" key="1">
    <citation type="journal article" date="2023" name="Commun. Biol.">
        <title>Genome analysis of Parmales, the sister group of diatoms, reveals the evolutionary specialization of diatoms from phago-mixotrophs to photoautotrophs.</title>
        <authorList>
            <person name="Ban H."/>
            <person name="Sato S."/>
            <person name="Yoshikawa S."/>
            <person name="Yamada K."/>
            <person name="Nakamura Y."/>
            <person name="Ichinomiya M."/>
            <person name="Sato N."/>
            <person name="Blanc-Mathieu R."/>
            <person name="Endo H."/>
            <person name="Kuwata A."/>
            <person name="Ogata H."/>
        </authorList>
    </citation>
    <scope>NUCLEOTIDE SEQUENCE [LARGE SCALE GENOMIC DNA]</scope>
    <source>
        <strain evidence="3">NIES 3700</strain>
    </source>
</reference>
<proteinExistence type="predicted"/>
<keyword evidence="1" id="KW-0732">Signal</keyword>
<sequence>MRFPPLLVLLLTIVAVRSNVPVSVPAFPSSFSATITITSNLLPADIVYPPRVKVVQLLYSMELLKAKLVVEQGSMGRKTYLRDYGGEMDYEISSSSSDRQTCRRAFLGEEMTPPTLPKSIHIGETQISDTTGTTNTYSHFVRSTDYSNIHIYSNPSNGYPRRLVVEDIDDEGVTEVSMTYDIENLEELSNVPKIDWSLGGEHTEGIEGSCERFVGGFPYMHLFHYYLKV</sequence>